<comment type="subcellular location">
    <subcellularLocation>
        <location evidence="2">Endoplasmic reticulum membrane</location>
        <topology evidence="2">Multi-pass membrane protein</topology>
    </subcellularLocation>
</comment>
<feature type="transmembrane region" description="Helical" evidence="14">
    <location>
        <begin position="137"/>
        <end position="157"/>
    </location>
</feature>
<keyword evidence="6" id="KW-0256">Endoplasmic reticulum</keyword>
<protein>
    <submittedName>
        <fullName evidence="16">Fatty acid hydroxylase family protein</fullName>
    </submittedName>
</protein>
<reference evidence="16 17" key="1">
    <citation type="journal article" date="2013" name="Stand. Genomic Sci.">
        <title>Genomic Encyclopedia of Type Strains, Phase I: The one thousand microbial genomes (KMG-I) project.</title>
        <authorList>
            <person name="Kyrpides N.C."/>
            <person name="Woyke T."/>
            <person name="Eisen J.A."/>
            <person name="Garrity G."/>
            <person name="Lilburn T.G."/>
            <person name="Beck B.J."/>
            <person name="Whitman W.B."/>
            <person name="Hugenholtz P."/>
            <person name="Klenk H.P."/>
        </authorList>
    </citation>
    <scope>NUCLEOTIDE SEQUENCE [LARGE SCALE GENOMIC DNA]</scope>
    <source>
        <strain evidence="16 17">DSM 13484</strain>
    </source>
</reference>
<evidence type="ECO:0000256" key="14">
    <source>
        <dbReference type="SAM" id="Phobius"/>
    </source>
</evidence>
<evidence type="ECO:0000256" key="2">
    <source>
        <dbReference type="ARBA" id="ARBA00004477"/>
    </source>
</evidence>
<evidence type="ECO:0000256" key="7">
    <source>
        <dbReference type="ARBA" id="ARBA00022832"/>
    </source>
</evidence>
<evidence type="ECO:0000313" key="17">
    <source>
        <dbReference type="Proteomes" id="UP000316778"/>
    </source>
</evidence>
<evidence type="ECO:0000256" key="9">
    <source>
        <dbReference type="ARBA" id="ARBA00022989"/>
    </source>
</evidence>
<dbReference type="GO" id="GO:0080132">
    <property type="term" value="F:fatty acid 2-hydroxylase activity"/>
    <property type="evidence" value="ECO:0007669"/>
    <property type="project" value="InterPro"/>
</dbReference>
<sequence>MKFDKIKNKGQARLFESKYLEMLTKTHPLIIWGMYLPIIGWMLYYSNQGLGFSPGTIAMIFFGAMFFWSFFEYIMHRFMFHFATENPRLRRVVYVMHGNHHEYPRDKQRLFMPPVPSLILASAIFAAQYLFLRQYTFPFFPGFLLGYLMYGSMHYAIHAWNPPFRFMKPLWRNHHLHHYKSDEKGFGVSSSLWDRVFGTGFDLSKEQEDKARVKELMFEKSERLKAES</sequence>
<dbReference type="GO" id="GO:0005506">
    <property type="term" value="F:iron ion binding"/>
    <property type="evidence" value="ECO:0007669"/>
    <property type="project" value="InterPro"/>
</dbReference>
<keyword evidence="8" id="KW-0862">Zinc</keyword>
<keyword evidence="13" id="KW-0275">Fatty acid biosynthesis</keyword>
<organism evidence="16 17">
    <name type="scientific">Chitinophaga japonensis</name>
    <name type="common">Flexibacter japonensis</name>
    <dbReference type="NCBI Taxonomy" id="104662"/>
    <lineage>
        <taxon>Bacteria</taxon>
        <taxon>Pseudomonadati</taxon>
        <taxon>Bacteroidota</taxon>
        <taxon>Chitinophagia</taxon>
        <taxon>Chitinophagales</taxon>
        <taxon>Chitinophagaceae</taxon>
        <taxon>Chitinophaga</taxon>
    </lineage>
</organism>
<dbReference type="Proteomes" id="UP000316778">
    <property type="component" value="Unassembled WGS sequence"/>
</dbReference>
<dbReference type="PANTHER" id="PTHR12863">
    <property type="entry name" value="FATTY ACID HYDROXYLASE"/>
    <property type="match status" value="1"/>
</dbReference>
<feature type="transmembrane region" description="Helical" evidence="14">
    <location>
        <begin position="29"/>
        <end position="46"/>
    </location>
</feature>
<keyword evidence="11" id="KW-0443">Lipid metabolism</keyword>
<feature type="transmembrane region" description="Helical" evidence="14">
    <location>
        <begin position="110"/>
        <end position="131"/>
    </location>
</feature>
<evidence type="ECO:0000256" key="3">
    <source>
        <dbReference type="ARBA" id="ARBA00022516"/>
    </source>
</evidence>
<evidence type="ECO:0000256" key="5">
    <source>
        <dbReference type="ARBA" id="ARBA00022723"/>
    </source>
</evidence>
<evidence type="ECO:0000256" key="12">
    <source>
        <dbReference type="ARBA" id="ARBA00023136"/>
    </source>
</evidence>
<dbReference type="InterPro" id="IPR014430">
    <property type="entry name" value="Scs7"/>
</dbReference>
<keyword evidence="7" id="KW-0276">Fatty acid metabolism</keyword>
<keyword evidence="3" id="KW-0444">Lipid biosynthesis</keyword>
<evidence type="ECO:0000256" key="8">
    <source>
        <dbReference type="ARBA" id="ARBA00022833"/>
    </source>
</evidence>
<comment type="caution">
    <text evidence="16">The sequence shown here is derived from an EMBL/GenBank/DDBJ whole genome shotgun (WGS) entry which is preliminary data.</text>
</comment>
<evidence type="ECO:0000313" key="16">
    <source>
        <dbReference type="EMBL" id="TWI91468.1"/>
    </source>
</evidence>
<evidence type="ECO:0000256" key="1">
    <source>
        <dbReference type="ARBA" id="ARBA00001947"/>
    </source>
</evidence>
<evidence type="ECO:0000256" key="11">
    <source>
        <dbReference type="ARBA" id="ARBA00023098"/>
    </source>
</evidence>
<proteinExistence type="predicted"/>
<accession>A0A562TDV8</accession>
<name>A0A562TDV8_CHIJA</name>
<dbReference type="RefSeq" id="WP_145710617.1">
    <property type="nucleotide sequence ID" value="NZ_BAAAFY010000001.1"/>
</dbReference>
<keyword evidence="4 14" id="KW-0812">Transmembrane</keyword>
<keyword evidence="9 14" id="KW-1133">Transmembrane helix</keyword>
<keyword evidence="10" id="KW-0560">Oxidoreductase</keyword>
<keyword evidence="12 14" id="KW-0472">Membrane</keyword>
<dbReference type="OrthoDB" id="9784228at2"/>
<dbReference type="PANTHER" id="PTHR12863:SF1">
    <property type="entry name" value="FATTY ACID 2-HYDROXYLASE"/>
    <property type="match status" value="1"/>
</dbReference>
<keyword evidence="5" id="KW-0479">Metal-binding</keyword>
<gene>
    <name evidence="16" type="ORF">LX66_0837</name>
</gene>
<keyword evidence="17" id="KW-1185">Reference proteome</keyword>
<comment type="cofactor">
    <cofactor evidence="1">
        <name>Zn(2+)</name>
        <dbReference type="ChEBI" id="CHEBI:29105"/>
    </cofactor>
</comment>
<dbReference type="AlphaFoldDB" id="A0A562TDV8"/>
<feature type="transmembrane region" description="Helical" evidence="14">
    <location>
        <begin position="52"/>
        <end position="71"/>
    </location>
</feature>
<dbReference type="GO" id="GO:0006633">
    <property type="term" value="P:fatty acid biosynthetic process"/>
    <property type="evidence" value="ECO:0007669"/>
    <property type="project" value="UniProtKB-KW"/>
</dbReference>
<dbReference type="GO" id="GO:0016020">
    <property type="term" value="C:membrane"/>
    <property type="evidence" value="ECO:0007669"/>
    <property type="project" value="InterPro"/>
</dbReference>
<dbReference type="InterPro" id="IPR006694">
    <property type="entry name" value="Fatty_acid_hydroxylase"/>
</dbReference>
<dbReference type="EMBL" id="VLLG01000002">
    <property type="protein sequence ID" value="TWI91468.1"/>
    <property type="molecule type" value="Genomic_DNA"/>
</dbReference>
<dbReference type="Pfam" id="PF04116">
    <property type="entry name" value="FA_hydroxylase"/>
    <property type="match status" value="1"/>
</dbReference>
<feature type="domain" description="Fatty acid hydroxylase" evidence="15">
    <location>
        <begin position="63"/>
        <end position="199"/>
    </location>
</feature>
<evidence type="ECO:0000256" key="10">
    <source>
        <dbReference type="ARBA" id="ARBA00023002"/>
    </source>
</evidence>
<evidence type="ECO:0000259" key="15">
    <source>
        <dbReference type="Pfam" id="PF04116"/>
    </source>
</evidence>
<evidence type="ECO:0000256" key="4">
    <source>
        <dbReference type="ARBA" id="ARBA00022692"/>
    </source>
</evidence>
<evidence type="ECO:0000256" key="13">
    <source>
        <dbReference type="ARBA" id="ARBA00023160"/>
    </source>
</evidence>
<evidence type="ECO:0000256" key="6">
    <source>
        <dbReference type="ARBA" id="ARBA00022824"/>
    </source>
</evidence>